<gene>
    <name evidence="2" type="ORF">J421_0406</name>
</gene>
<sequence>MIRLDPIRAARDAAAPHPSRPATAIVHDSPDARLVVFRLGPGQHVPPHRNASSVHLVVLAGRGVLTGEKDGTPVDAACAAGDMVVYAPNELHAMRAESEELLLLAAITPRPGTR</sequence>
<dbReference type="InParanoid" id="W0REY7"/>
<dbReference type="RefSeq" id="WP_025409493.1">
    <property type="nucleotide sequence ID" value="NZ_CP007128.1"/>
</dbReference>
<evidence type="ECO:0000313" key="3">
    <source>
        <dbReference type="Proteomes" id="UP000019151"/>
    </source>
</evidence>
<feature type="domain" description="Cupin type-2" evidence="1">
    <location>
        <begin position="36"/>
        <end position="102"/>
    </location>
</feature>
<dbReference type="Gene3D" id="2.60.120.10">
    <property type="entry name" value="Jelly Rolls"/>
    <property type="match status" value="1"/>
</dbReference>
<dbReference type="InterPro" id="IPR013096">
    <property type="entry name" value="Cupin_2"/>
</dbReference>
<dbReference type="InterPro" id="IPR014710">
    <property type="entry name" value="RmlC-like_jellyroll"/>
</dbReference>
<dbReference type="HOGENOM" id="CLU_2117503_0_0_0"/>
<dbReference type="InterPro" id="IPR011051">
    <property type="entry name" value="RmlC_Cupin_sf"/>
</dbReference>
<dbReference type="Proteomes" id="UP000019151">
    <property type="component" value="Chromosome"/>
</dbReference>
<name>W0REY7_9BACT</name>
<dbReference type="EMBL" id="CP007128">
    <property type="protein sequence ID" value="AHG87943.1"/>
    <property type="molecule type" value="Genomic_DNA"/>
</dbReference>
<dbReference type="STRING" id="861299.J421_0406"/>
<evidence type="ECO:0000313" key="2">
    <source>
        <dbReference type="EMBL" id="AHG87943.1"/>
    </source>
</evidence>
<dbReference type="Pfam" id="PF07883">
    <property type="entry name" value="Cupin_2"/>
    <property type="match status" value="1"/>
</dbReference>
<dbReference type="SUPFAM" id="SSF51182">
    <property type="entry name" value="RmlC-like cupins"/>
    <property type="match status" value="1"/>
</dbReference>
<protein>
    <submittedName>
        <fullName evidence="2">Cupin 2 conserved barrel domain protein</fullName>
    </submittedName>
</protein>
<dbReference type="KEGG" id="gba:J421_0406"/>
<reference evidence="2 3" key="1">
    <citation type="journal article" date="2014" name="Genome Announc.">
        <title>Genome Sequence and Methylome of Soil Bacterium Gemmatirosa kalamazoonensis KBS708T, a Member of the Rarely Cultivated Gemmatimonadetes Phylum.</title>
        <authorList>
            <person name="Debruyn J.M."/>
            <person name="Radosevich M."/>
            <person name="Wommack K.E."/>
            <person name="Polson S.W."/>
            <person name="Hauser L.J."/>
            <person name="Fawaz M.N."/>
            <person name="Korlach J."/>
            <person name="Tsai Y.C."/>
        </authorList>
    </citation>
    <scope>NUCLEOTIDE SEQUENCE [LARGE SCALE GENOMIC DNA]</scope>
    <source>
        <strain evidence="2 3">KBS708</strain>
    </source>
</reference>
<accession>W0REY7</accession>
<keyword evidence="3" id="KW-1185">Reference proteome</keyword>
<dbReference type="AlphaFoldDB" id="W0REY7"/>
<dbReference type="eggNOG" id="COG1917">
    <property type="taxonomic scope" value="Bacteria"/>
</dbReference>
<evidence type="ECO:0000259" key="1">
    <source>
        <dbReference type="Pfam" id="PF07883"/>
    </source>
</evidence>
<organism evidence="2 3">
    <name type="scientific">Gemmatirosa kalamazoonensis</name>
    <dbReference type="NCBI Taxonomy" id="861299"/>
    <lineage>
        <taxon>Bacteria</taxon>
        <taxon>Pseudomonadati</taxon>
        <taxon>Gemmatimonadota</taxon>
        <taxon>Gemmatimonadia</taxon>
        <taxon>Gemmatimonadales</taxon>
        <taxon>Gemmatimonadaceae</taxon>
        <taxon>Gemmatirosa</taxon>
    </lineage>
</organism>
<proteinExistence type="predicted"/>